<dbReference type="OrthoDB" id="9810880at2"/>
<dbReference type="Proteomes" id="UP000005730">
    <property type="component" value="Chromosome"/>
</dbReference>
<dbReference type="EC" id="2.7.1.49" evidence="2"/>
<dbReference type="PANTHER" id="PTHR20858">
    <property type="entry name" value="PHOSPHOMETHYLPYRIMIDINE KINASE"/>
    <property type="match status" value="1"/>
</dbReference>
<feature type="domain" description="Pyridoxamine kinase/Phosphomethylpyrimidine kinase" evidence="7">
    <location>
        <begin position="13"/>
        <end position="256"/>
    </location>
</feature>
<dbReference type="eggNOG" id="COG0351">
    <property type="taxonomic scope" value="Bacteria"/>
</dbReference>
<dbReference type="NCBIfam" id="TIGR00097">
    <property type="entry name" value="HMP-P_kinase"/>
    <property type="match status" value="1"/>
</dbReference>
<dbReference type="PANTHER" id="PTHR20858:SF17">
    <property type="entry name" value="HYDROXYMETHYLPYRIMIDINE_PHOSPHOMETHYLPYRIMIDINE KINASE THI20-RELATED"/>
    <property type="match status" value="1"/>
</dbReference>
<dbReference type="AlphaFoldDB" id="H0UN23"/>
<dbReference type="GO" id="GO:0008972">
    <property type="term" value="F:phosphomethylpyrimidine kinase activity"/>
    <property type="evidence" value="ECO:0007669"/>
    <property type="project" value="InterPro"/>
</dbReference>
<dbReference type="Gene3D" id="3.40.1190.20">
    <property type="match status" value="1"/>
</dbReference>
<dbReference type="FunFam" id="3.40.1190.20:FF:000003">
    <property type="entry name" value="Phosphomethylpyrimidine kinase ThiD"/>
    <property type="match status" value="1"/>
</dbReference>
<evidence type="ECO:0000256" key="2">
    <source>
        <dbReference type="ARBA" id="ARBA00012135"/>
    </source>
</evidence>
<dbReference type="InterPro" id="IPR029056">
    <property type="entry name" value="Ribokinase-like"/>
</dbReference>
<evidence type="ECO:0000256" key="4">
    <source>
        <dbReference type="ARBA" id="ARBA00022741"/>
    </source>
</evidence>
<evidence type="ECO:0000259" key="7">
    <source>
        <dbReference type="Pfam" id="PF08543"/>
    </source>
</evidence>
<keyword evidence="3" id="KW-0808">Transferase</keyword>
<dbReference type="GO" id="GO:0008902">
    <property type="term" value="F:hydroxymethylpyrimidine kinase activity"/>
    <property type="evidence" value="ECO:0007669"/>
    <property type="project" value="UniProtKB-EC"/>
</dbReference>
<dbReference type="EMBL" id="CM001377">
    <property type="protein sequence ID" value="EHM09302.1"/>
    <property type="molecule type" value="Genomic_DNA"/>
</dbReference>
<dbReference type="SUPFAM" id="SSF53613">
    <property type="entry name" value="Ribokinase-like"/>
    <property type="match status" value="1"/>
</dbReference>
<dbReference type="InterPro" id="IPR013749">
    <property type="entry name" value="PM/HMP-P_kinase-1"/>
</dbReference>
<evidence type="ECO:0000313" key="8">
    <source>
        <dbReference type="EMBL" id="EHM09302.1"/>
    </source>
</evidence>
<comment type="pathway">
    <text evidence="1">Cofactor biosynthesis; thiamine diphosphate biosynthesis.</text>
</comment>
<evidence type="ECO:0000256" key="1">
    <source>
        <dbReference type="ARBA" id="ARBA00004948"/>
    </source>
</evidence>
<evidence type="ECO:0000256" key="3">
    <source>
        <dbReference type="ARBA" id="ARBA00022679"/>
    </source>
</evidence>
<dbReference type="CDD" id="cd01169">
    <property type="entry name" value="HMPP_kinase"/>
    <property type="match status" value="1"/>
</dbReference>
<organism evidence="8 9">
    <name type="scientific">Thermanaerovibrio velox DSM 12556</name>
    <dbReference type="NCBI Taxonomy" id="926567"/>
    <lineage>
        <taxon>Bacteria</taxon>
        <taxon>Thermotogati</taxon>
        <taxon>Synergistota</taxon>
        <taxon>Synergistia</taxon>
        <taxon>Synergistales</taxon>
        <taxon>Synergistaceae</taxon>
        <taxon>Thermanaerovibrio</taxon>
    </lineage>
</organism>
<dbReference type="RefSeq" id="WP_006582794.1">
    <property type="nucleotide sequence ID" value="NZ_CM001377.1"/>
</dbReference>
<dbReference type="GO" id="GO:0005829">
    <property type="term" value="C:cytosol"/>
    <property type="evidence" value="ECO:0007669"/>
    <property type="project" value="TreeGrafter"/>
</dbReference>
<accession>H0UN23</accession>
<evidence type="ECO:0000256" key="6">
    <source>
        <dbReference type="ARBA" id="ARBA00022840"/>
    </source>
</evidence>
<sequence length="272" mass="28427">MYRGTALTIAGSDSGGGAGIQGDLKTFMSLGVFGTCVVTAVTAQNSTGVFHVENLSEKSVREQIRAVLDDFPVGAVKIGMLSSKGIIEAVAEELLGFRGPIVLDPVMVSQSGHSLMEEGAQEALKGCLIPMAELITPNLPEGERLLNLPKGSLTAREMPEAASRLLELGARGVLLKGGHLNGDRILDVLVTSQEEVLFEDLRIDTVNDHGTGCALSSAIAAELAAGSDMKTAVTRGREFVRNAILSGAALGKGHGCLGHHVRMPWTAGRSSE</sequence>
<keyword evidence="4" id="KW-0547">Nucleotide-binding</keyword>
<keyword evidence="9" id="KW-1185">Reference proteome</keyword>
<evidence type="ECO:0000313" key="9">
    <source>
        <dbReference type="Proteomes" id="UP000005730"/>
    </source>
</evidence>
<dbReference type="STRING" id="926567.TheveDRAFT_0114"/>
<dbReference type="GO" id="GO:0009228">
    <property type="term" value="P:thiamine biosynthetic process"/>
    <property type="evidence" value="ECO:0007669"/>
    <property type="project" value="InterPro"/>
</dbReference>
<keyword evidence="6" id="KW-0067">ATP-binding</keyword>
<dbReference type="GO" id="GO:0005524">
    <property type="term" value="F:ATP binding"/>
    <property type="evidence" value="ECO:0007669"/>
    <property type="project" value="UniProtKB-KW"/>
</dbReference>
<keyword evidence="5 8" id="KW-0418">Kinase</keyword>
<protein>
    <recommendedName>
        <fullName evidence="2">hydroxymethylpyrimidine kinase</fullName>
        <ecNumber evidence="2">2.7.1.49</ecNumber>
    </recommendedName>
</protein>
<dbReference type="InterPro" id="IPR004399">
    <property type="entry name" value="HMP/HMP-P_kinase_dom"/>
</dbReference>
<name>H0UN23_9BACT</name>
<reference evidence="8 9" key="1">
    <citation type="submission" date="2011-10" db="EMBL/GenBank/DDBJ databases">
        <title>The Noncontiguous Finished genome of Thermanaerovibrio velox DSM 12556.</title>
        <authorList>
            <consortium name="US DOE Joint Genome Institute (JGI-PGF)"/>
            <person name="Lucas S."/>
            <person name="Copeland A."/>
            <person name="Lapidus A."/>
            <person name="Glavina del Rio T."/>
            <person name="Dalin E."/>
            <person name="Tice H."/>
            <person name="Bruce D."/>
            <person name="Goodwin L."/>
            <person name="Pitluck S."/>
            <person name="Peters L."/>
            <person name="Mikhailova N."/>
            <person name="Teshima H."/>
            <person name="Kyrpides N."/>
            <person name="Mavromatis K."/>
            <person name="Ivanova N."/>
            <person name="Markowitz V."/>
            <person name="Cheng J.-F."/>
            <person name="Hugenholtz P."/>
            <person name="Woyke T."/>
            <person name="Wu D."/>
            <person name="Spring S."/>
            <person name="Brambilla E.-M."/>
            <person name="Klenk H.-P."/>
            <person name="Eisen J.A."/>
        </authorList>
    </citation>
    <scope>NUCLEOTIDE SEQUENCE [LARGE SCALE GENOMIC DNA]</scope>
    <source>
        <strain evidence="8 9">DSM 12556</strain>
    </source>
</reference>
<dbReference type="HOGENOM" id="CLU_020520_0_0_0"/>
<evidence type="ECO:0000256" key="5">
    <source>
        <dbReference type="ARBA" id="ARBA00022777"/>
    </source>
</evidence>
<proteinExistence type="predicted"/>
<dbReference type="Pfam" id="PF08543">
    <property type="entry name" value="Phos_pyr_kin"/>
    <property type="match status" value="1"/>
</dbReference>
<gene>
    <name evidence="8" type="ORF">TheveDRAFT_0114</name>
</gene>